<evidence type="ECO:0000313" key="4">
    <source>
        <dbReference type="Proteomes" id="UP001198862"/>
    </source>
</evidence>
<name>A0ABS8KU02_9HYPH</name>
<dbReference type="RefSeq" id="WP_230550755.1">
    <property type="nucleotide sequence ID" value="NZ_JAJISD010000004.1"/>
</dbReference>
<organism evidence="3 4">
    <name type="scientific">Reyranella aquatilis</name>
    <dbReference type="NCBI Taxonomy" id="2035356"/>
    <lineage>
        <taxon>Bacteria</taxon>
        <taxon>Pseudomonadati</taxon>
        <taxon>Pseudomonadota</taxon>
        <taxon>Alphaproteobacteria</taxon>
        <taxon>Hyphomicrobiales</taxon>
        <taxon>Reyranellaceae</taxon>
        <taxon>Reyranella</taxon>
    </lineage>
</organism>
<sequence length="74" mass="7977">MPPSTTLLDYLTTSDIVVFLGVPLGLLTIVLAQQIFATRTTARIAGSSARQPPQPSITKDPAARQRRGNESLTR</sequence>
<feature type="compositionally biased region" description="Basic and acidic residues" evidence="1">
    <location>
        <begin position="61"/>
        <end position="74"/>
    </location>
</feature>
<gene>
    <name evidence="3" type="ORF">LJ725_11310</name>
</gene>
<proteinExistence type="predicted"/>
<protein>
    <submittedName>
        <fullName evidence="3">Uncharacterized protein</fullName>
    </submittedName>
</protein>
<evidence type="ECO:0000256" key="1">
    <source>
        <dbReference type="SAM" id="MobiDB-lite"/>
    </source>
</evidence>
<comment type="caution">
    <text evidence="3">The sequence shown here is derived from an EMBL/GenBank/DDBJ whole genome shotgun (WGS) entry which is preliminary data.</text>
</comment>
<keyword evidence="2" id="KW-0812">Transmembrane</keyword>
<keyword evidence="2" id="KW-0472">Membrane</keyword>
<dbReference type="EMBL" id="JAJISD010000004">
    <property type="protein sequence ID" value="MCC8429557.1"/>
    <property type="molecule type" value="Genomic_DNA"/>
</dbReference>
<reference evidence="3 4" key="1">
    <citation type="submission" date="2021-11" db="EMBL/GenBank/DDBJ databases">
        <authorList>
            <person name="Lee D.-H."/>
            <person name="Kim S.-B."/>
        </authorList>
    </citation>
    <scope>NUCLEOTIDE SEQUENCE [LARGE SCALE GENOMIC DNA]</scope>
    <source>
        <strain evidence="3 4">KCTC 52223</strain>
    </source>
</reference>
<accession>A0ABS8KU02</accession>
<keyword evidence="2" id="KW-1133">Transmembrane helix</keyword>
<evidence type="ECO:0000313" key="3">
    <source>
        <dbReference type="EMBL" id="MCC8429557.1"/>
    </source>
</evidence>
<feature type="transmembrane region" description="Helical" evidence="2">
    <location>
        <begin position="16"/>
        <end position="37"/>
    </location>
</feature>
<keyword evidence="4" id="KW-1185">Reference proteome</keyword>
<feature type="region of interest" description="Disordered" evidence="1">
    <location>
        <begin position="44"/>
        <end position="74"/>
    </location>
</feature>
<dbReference type="Proteomes" id="UP001198862">
    <property type="component" value="Unassembled WGS sequence"/>
</dbReference>
<evidence type="ECO:0000256" key="2">
    <source>
        <dbReference type="SAM" id="Phobius"/>
    </source>
</evidence>